<organism evidence="2 3">
    <name type="scientific">Lactobacillus gasseri</name>
    <dbReference type="NCBI Taxonomy" id="1596"/>
    <lineage>
        <taxon>Bacteria</taxon>
        <taxon>Bacillati</taxon>
        <taxon>Bacillota</taxon>
        <taxon>Bacilli</taxon>
        <taxon>Lactobacillales</taxon>
        <taxon>Lactobacillaceae</taxon>
        <taxon>Lactobacillus</taxon>
    </lineage>
</organism>
<evidence type="ECO:0000256" key="1">
    <source>
        <dbReference type="SAM" id="Phobius"/>
    </source>
</evidence>
<name>A0ABY3BCR3_LACGS</name>
<feature type="transmembrane region" description="Helical" evidence="1">
    <location>
        <begin position="46"/>
        <end position="72"/>
    </location>
</feature>
<dbReference type="EMBL" id="SRMD01000088">
    <property type="protein sequence ID" value="TQW14914.1"/>
    <property type="molecule type" value="Genomic_DNA"/>
</dbReference>
<proteinExistence type="predicted"/>
<keyword evidence="1" id="KW-1133">Transmembrane helix</keyword>
<reference evidence="2 3" key="1">
    <citation type="submission" date="2019-04" db="EMBL/GenBank/DDBJ databases">
        <title>Lactobacillus gasseri 7171 assembly.</title>
        <authorList>
            <person name="Joris B.R."/>
            <person name="Giguere D."/>
        </authorList>
    </citation>
    <scope>NUCLEOTIDE SEQUENCE [LARGE SCALE GENOMIC DNA]</scope>
    <source>
        <strain evidence="2 3">7171</strain>
    </source>
</reference>
<evidence type="ECO:0000313" key="2">
    <source>
        <dbReference type="EMBL" id="TQW14914.1"/>
    </source>
</evidence>
<feature type="transmembrane region" description="Helical" evidence="1">
    <location>
        <begin position="6"/>
        <end position="25"/>
    </location>
</feature>
<keyword evidence="3" id="KW-1185">Reference proteome</keyword>
<gene>
    <name evidence="2" type="ORF">FIPPAONL_01324</name>
</gene>
<keyword evidence="1" id="KW-0472">Membrane</keyword>
<evidence type="ECO:0000313" key="3">
    <source>
        <dbReference type="Proteomes" id="UP000316012"/>
    </source>
</evidence>
<dbReference type="Proteomes" id="UP000316012">
    <property type="component" value="Unassembled WGS sequence"/>
</dbReference>
<dbReference type="RefSeq" id="WP_101884471.1">
    <property type="nucleotide sequence ID" value="NZ_JASOUT010000006.1"/>
</dbReference>
<accession>A0ABY3BCR3</accession>
<protein>
    <submittedName>
        <fullName evidence="2">Uncharacterized protein</fullName>
    </submittedName>
</protein>
<keyword evidence="1" id="KW-0812">Transmembrane</keyword>
<comment type="caution">
    <text evidence="2">The sequence shown here is derived from an EMBL/GenBank/DDBJ whole genome shotgun (WGS) entry which is preliminary data.</text>
</comment>
<sequence length="76" mass="8745">MLVSIPIFILAIIVGIFCLWMGFRIKGNQAVFGRVLSTNSQTWARFWLTAGWVIIIIASCYILFMIILHFYLTTET</sequence>